<dbReference type="SUPFAM" id="SSF53335">
    <property type="entry name" value="S-adenosyl-L-methionine-dependent methyltransferases"/>
    <property type="match status" value="1"/>
</dbReference>
<proteinExistence type="predicted"/>
<sequence>MSTLISFGAGGDEPYALMLGATGSSALALRRIDDPTGTVVLDVEGWRSPANAVDLAVLADLDGPLLDVGCGPGRMVRAAEENGLAALGIDVSADAAALAATNGTPVLRRSIFERLPLEGLWATVLLMDGNIGIGGDPAALVSRCAELMADDGCLVVEVDVDPELLDCAVYTAVGQDGHESAPFPWARVGSAALARVGSRSGLVVADAWADGQRRFVVLRKDRASHAPKR</sequence>
<evidence type="ECO:0000313" key="1">
    <source>
        <dbReference type="EMBL" id="MEJ1154535.1"/>
    </source>
</evidence>
<reference evidence="1 2" key="1">
    <citation type="submission" date="2024-02" db="EMBL/GenBank/DDBJ databases">
        <authorList>
            <person name="Saticioglu I.B."/>
        </authorList>
    </citation>
    <scope>NUCLEOTIDE SEQUENCE [LARGE SCALE GENOMIC DNA]</scope>
    <source>
        <strain evidence="1 2">Mu-86</strain>
    </source>
</reference>
<keyword evidence="1" id="KW-0489">Methyltransferase</keyword>
<organism evidence="1 2">
    <name type="scientific">Microbacterium marmarense</name>
    <dbReference type="NCBI Taxonomy" id="3122051"/>
    <lineage>
        <taxon>Bacteria</taxon>
        <taxon>Bacillati</taxon>
        <taxon>Actinomycetota</taxon>
        <taxon>Actinomycetes</taxon>
        <taxon>Micrococcales</taxon>
        <taxon>Microbacteriaceae</taxon>
        <taxon>Microbacterium</taxon>
    </lineage>
</organism>
<dbReference type="EMBL" id="JBBDGL010000001">
    <property type="protein sequence ID" value="MEJ1154535.1"/>
    <property type="molecule type" value="Genomic_DNA"/>
</dbReference>
<dbReference type="Gene3D" id="3.40.50.150">
    <property type="entry name" value="Vaccinia Virus protein VP39"/>
    <property type="match status" value="1"/>
</dbReference>
<dbReference type="InterPro" id="IPR029063">
    <property type="entry name" value="SAM-dependent_MTases_sf"/>
</dbReference>
<comment type="caution">
    <text evidence="1">The sequence shown here is derived from an EMBL/GenBank/DDBJ whole genome shotgun (WGS) entry which is preliminary data.</text>
</comment>
<name>A0ABU8LTB5_9MICO</name>
<dbReference type="Pfam" id="PF13489">
    <property type="entry name" value="Methyltransf_23"/>
    <property type="match status" value="1"/>
</dbReference>
<keyword evidence="1" id="KW-0808">Transferase</keyword>
<gene>
    <name evidence="1" type="ORF">WDU96_02845</name>
</gene>
<dbReference type="RefSeq" id="WP_337336971.1">
    <property type="nucleotide sequence ID" value="NZ_JBBDGL010000001.1"/>
</dbReference>
<dbReference type="Proteomes" id="UP001368654">
    <property type="component" value="Unassembled WGS sequence"/>
</dbReference>
<evidence type="ECO:0000313" key="2">
    <source>
        <dbReference type="Proteomes" id="UP001368654"/>
    </source>
</evidence>
<accession>A0ABU8LTB5</accession>
<dbReference type="GO" id="GO:0008168">
    <property type="term" value="F:methyltransferase activity"/>
    <property type="evidence" value="ECO:0007669"/>
    <property type="project" value="UniProtKB-KW"/>
</dbReference>
<dbReference type="GO" id="GO:0032259">
    <property type="term" value="P:methylation"/>
    <property type="evidence" value="ECO:0007669"/>
    <property type="project" value="UniProtKB-KW"/>
</dbReference>
<keyword evidence="2" id="KW-1185">Reference proteome</keyword>
<protein>
    <submittedName>
        <fullName evidence="1">Methyltransferase domain-containing protein</fullName>
    </submittedName>
</protein>